<sequence length="87" mass="9653">MSSPSPDSYIGSLISLTSKSEIRYEGILYIINTDESSIGLRNVRSFGTEGRKDGSQVPASDKIYEFILFRGSDIKVHAELVAHQIIF</sequence>
<organism evidence="2 3">
    <name type="scientific">Dendrobium catenatum</name>
    <dbReference type="NCBI Taxonomy" id="906689"/>
    <lineage>
        <taxon>Eukaryota</taxon>
        <taxon>Viridiplantae</taxon>
        <taxon>Streptophyta</taxon>
        <taxon>Embryophyta</taxon>
        <taxon>Tracheophyta</taxon>
        <taxon>Spermatophyta</taxon>
        <taxon>Magnoliopsida</taxon>
        <taxon>Liliopsida</taxon>
        <taxon>Asparagales</taxon>
        <taxon>Orchidaceae</taxon>
        <taxon>Epidendroideae</taxon>
        <taxon>Malaxideae</taxon>
        <taxon>Dendrobiinae</taxon>
        <taxon>Dendrobium</taxon>
    </lineage>
</organism>
<dbReference type="Pfam" id="PF12701">
    <property type="entry name" value="LSM14"/>
    <property type="match status" value="1"/>
</dbReference>
<dbReference type="InterPro" id="IPR010920">
    <property type="entry name" value="LSM_dom_sf"/>
</dbReference>
<evidence type="ECO:0000313" key="2">
    <source>
        <dbReference type="EMBL" id="PKU60983.1"/>
    </source>
</evidence>
<reference evidence="2 3" key="2">
    <citation type="journal article" date="2017" name="Nature">
        <title>The Apostasia genome and the evolution of orchids.</title>
        <authorList>
            <person name="Zhang G.Q."/>
            <person name="Liu K.W."/>
            <person name="Li Z."/>
            <person name="Lohaus R."/>
            <person name="Hsiao Y.Y."/>
            <person name="Niu S.C."/>
            <person name="Wang J.Y."/>
            <person name="Lin Y.C."/>
            <person name="Xu Q."/>
            <person name="Chen L.J."/>
            <person name="Yoshida K."/>
            <person name="Fujiwara S."/>
            <person name="Wang Z.W."/>
            <person name="Zhang Y.Q."/>
            <person name="Mitsuda N."/>
            <person name="Wang M."/>
            <person name="Liu G.H."/>
            <person name="Pecoraro L."/>
            <person name="Huang H.X."/>
            <person name="Xiao X.J."/>
            <person name="Lin M."/>
            <person name="Wu X.Y."/>
            <person name="Wu W.L."/>
            <person name="Chen Y.Y."/>
            <person name="Chang S.B."/>
            <person name="Sakamoto S."/>
            <person name="Ohme-Takagi M."/>
            <person name="Yagi M."/>
            <person name="Zeng S.J."/>
            <person name="Shen C.Y."/>
            <person name="Yeh C.M."/>
            <person name="Luo Y.B."/>
            <person name="Tsai W.C."/>
            <person name="Van de Peer Y."/>
            <person name="Liu Z.J."/>
        </authorList>
    </citation>
    <scope>NUCLEOTIDE SEQUENCE [LARGE SCALE GENOMIC DNA]</scope>
    <source>
        <tissue evidence="2">The whole plant</tissue>
    </source>
</reference>
<feature type="domain" description="Lsm14-like N-terminal" evidence="1">
    <location>
        <begin position="3"/>
        <end position="85"/>
    </location>
</feature>
<evidence type="ECO:0000313" key="3">
    <source>
        <dbReference type="Proteomes" id="UP000233837"/>
    </source>
</evidence>
<name>A0A2I0VC55_9ASPA</name>
<gene>
    <name evidence="2" type="primary">DCP5</name>
    <name evidence="2" type="ORF">MA16_Dca022652</name>
</gene>
<dbReference type="Proteomes" id="UP000233837">
    <property type="component" value="Unassembled WGS sequence"/>
</dbReference>
<dbReference type="SMART" id="SM01271">
    <property type="entry name" value="LSM14"/>
    <property type="match status" value="1"/>
</dbReference>
<evidence type="ECO:0000259" key="1">
    <source>
        <dbReference type="SMART" id="SM01271"/>
    </source>
</evidence>
<proteinExistence type="predicted"/>
<accession>A0A2I0VC55</accession>
<dbReference type="InterPro" id="IPR025609">
    <property type="entry name" value="Lsm14-like_N"/>
</dbReference>
<dbReference type="AlphaFoldDB" id="A0A2I0VC55"/>
<dbReference type="GO" id="GO:0003729">
    <property type="term" value="F:mRNA binding"/>
    <property type="evidence" value="ECO:0007669"/>
    <property type="project" value="TreeGrafter"/>
</dbReference>
<dbReference type="STRING" id="906689.A0A2I0VC55"/>
<protein>
    <submittedName>
        <fullName evidence="2">Protein decapping 5</fullName>
    </submittedName>
</protein>
<dbReference type="PANTHER" id="PTHR13586">
    <property type="entry name" value="SCD6 PROTEIN-RELATED"/>
    <property type="match status" value="1"/>
</dbReference>
<dbReference type="GO" id="GO:0034063">
    <property type="term" value="P:stress granule assembly"/>
    <property type="evidence" value="ECO:0007669"/>
    <property type="project" value="TreeGrafter"/>
</dbReference>
<dbReference type="CDD" id="cd01736">
    <property type="entry name" value="LSm14_N"/>
    <property type="match status" value="1"/>
</dbReference>
<dbReference type="GO" id="GO:0033962">
    <property type="term" value="P:P-body assembly"/>
    <property type="evidence" value="ECO:0007669"/>
    <property type="project" value="TreeGrafter"/>
</dbReference>
<keyword evidence="3" id="KW-1185">Reference proteome</keyword>
<dbReference type="SUPFAM" id="SSF50182">
    <property type="entry name" value="Sm-like ribonucleoproteins"/>
    <property type="match status" value="1"/>
</dbReference>
<reference evidence="2 3" key="1">
    <citation type="journal article" date="2016" name="Sci. Rep.">
        <title>The Dendrobium catenatum Lindl. genome sequence provides insights into polysaccharide synthase, floral development and adaptive evolution.</title>
        <authorList>
            <person name="Zhang G.Q."/>
            <person name="Xu Q."/>
            <person name="Bian C."/>
            <person name="Tsai W.C."/>
            <person name="Yeh C.M."/>
            <person name="Liu K.W."/>
            <person name="Yoshida K."/>
            <person name="Zhang L.S."/>
            <person name="Chang S.B."/>
            <person name="Chen F."/>
            <person name="Shi Y."/>
            <person name="Su Y.Y."/>
            <person name="Zhang Y.Q."/>
            <person name="Chen L.J."/>
            <person name="Yin Y."/>
            <person name="Lin M."/>
            <person name="Huang H."/>
            <person name="Deng H."/>
            <person name="Wang Z.W."/>
            <person name="Zhu S.L."/>
            <person name="Zhao X."/>
            <person name="Deng C."/>
            <person name="Niu S.C."/>
            <person name="Huang J."/>
            <person name="Wang M."/>
            <person name="Liu G.H."/>
            <person name="Yang H.J."/>
            <person name="Xiao X.J."/>
            <person name="Hsiao Y.Y."/>
            <person name="Wu W.L."/>
            <person name="Chen Y.Y."/>
            <person name="Mitsuda N."/>
            <person name="Ohme-Takagi M."/>
            <person name="Luo Y.B."/>
            <person name="Van de Peer Y."/>
            <person name="Liu Z.J."/>
        </authorList>
    </citation>
    <scope>NUCLEOTIDE SEQUENCE [LARGE SCALE GENOMIC DNA]</scope>
    <source>
        <tissue evidence="2">The whole plant</tissue>
    </source>
</reference>
<dbReference type="PANTHER" id="PTHR13586:SF0">
    <property type="entry name" value="TRAILER HITCH, ISOFORM H"/>
    <property type="match status" value="1"/>
</dbReference>
<dbReference type="Gene3D" id="2.30.30.100">
    <property type="match status" value="1"/>
</dbReference>
<dbReference type="EMBL" id="KZ503863">
    <property type="protein sequence ID" value="PKU60983.1"/>
    <property type="molecule type" value="Genomic_DNA"/>
</dbReference>
<dbReference type="GO" id="GO:0000932">
    <property type="term" value="C:P-body"/>
    <property type="evidence" value="ECO:0007669"/>
    <property type="project" value="TreeGrafter"/>
</dbReference>